<dbReference type="PANTHER" id="PTHR31286">
    <property type="entry name" value="GLYCINE-RICH CELL WALL STRUCTURAL PROTEIN 1.8-LIKE"/>
    <property type="match status" value="1"/>
</dbReference>
<evidence type="ECO:0000313" key="2">
    <source>
        <dbReference type="EMBL" id="KAK2646961.1"/>
    </source>
</evidence>
<accession>A0AAD9U318</accession>
<dbReference type="AlphaFoldDB" id="A0AAD9U318"/>
<dbReference type="Proteomes" id="UP001280121">
    <property type="component" value="Unassembled WGS sequence"/>
</dbReference>
<reference evidence="2" key="1">
    <citation type="journal article" date="2023" name="Plant J.">
        <title>Genome sequences and population genomics provide insights into the demographic history, inbreeding, and mutation load of two 'living fossil' tree species of Dipteronia.</title>
        <authorList>
            <person name="Feng Y."/>
            <person name="Comes H.P."/>
            <person name="Chen J."/>
            <person name="Zhu S."/>
            <person name="Lu R."/>
            <person name="Zhang X."/>
            <person name="Li P."/>
            <person name="Qiu J."/>
            <person name="Olsen K.M."/>
            <person name="Qiu Y."/>
        </authorList>
    </citation>
    <scope>NUCLEOTIDE SEQUENCE</scope>
    <source>
        <strain evidence="2">KIB01</strain>
    </source>
</reference>
<organism evidence="2 3">
    <name type="scientific">Dipteronia dyeriana</name>
    <dbReference type="NCBI Taxonomy" id="168575"/>
    <lineage>
        <taxon>Eukaryota</taxon>
        <taxon>Viridiplantae</taxon>
        <taxon>Streptophyta</taxon>
        <taxon>Embryophyta</taxon>
        <taxon>Tracheophyta</taxon>
        <taxon>Spermatophyta</taxon>
        <taxon>Magnoliopsida</taxon>
        <taxon>eudicotyledons</taxon>
        <taxon>Gunneridae</taxon>
        <taxon>Pentapetalae</taxon>
        <taxon>rosids</taxon>
        <taxon>malvids</taxon>
        <taxon>Sapindales</taxon>
        <taxon>Sapindaceae</taxon>
        <taxon>Hippocastanoideae</taxon>
        <taxon>Acereae</taxon>
        <taxon>Dipteronia</taxon>
    </lineage>
</organism>
<dbReference type="EMBL" id="JANJYI010000006">
    <property type="protein sequence ID" value="KAK2646961.1"/>
    <property type="molecule type" value="Genomic_DNA"/>
</dbReference>
<sequence>MPLNGDITSLGFNKVEFWIQVHKIPPICMSEEIGFFVGNLIGEVKEVDLATAKEDNSRFLRLRVTMLISEPLVRSLKIDLMGTGKINTILLRYERLQDYCFKCRRIVHCIRECLEEGDNKVVTLEENYRLCMWLRTGSPQKKFRSSFRRRANVNNGKFMGLPQDNRLNPRRTQDN</sequence>
<evidence type="ECO:0000256" key="1">
    <source>
        <dbReference type="SAM" id="MobiDB-lite"/>
    </source>
</evidence>
<proteinExistence type="predicted"/>
<evidence type="ECO:0008006" key="4">
    <source>
        <dbReference type="Google" id="ProtNLM"/>
    </source>
</evidence>
<comment type="caution">
    <text evidence="2">The sequence shown here is derived from an EMBL/GenBank/DDBJ whole genome shotgun (WGS) entry which is preliminary data.</text>
</comment>
<protein>
    <recommendedName>
        <fullName evidence="4">DUF4283 domain-containing protein</fullName>
    </recommendedName>
</protein>
<dbReference type="PANTHER" id="PTHR31286:SF167">
    <property type="entry name" value="OS09G0268800 PROTEIN"/>
    <property type="match status" value="1"/>
</dbReference>
<gene>
    <name evidence="2" type="ORF">Ddye_022156</name>
</gene>
<name>A0AAD9U318_9ROSI</name>
<keyword evidence="3" id="KW-1185">Reference proteome</keyword>
<dbReference type="InterPro" id="IPR040256">
    <property type="entry name" value="At4g02000-like"/>
</dbReference>
<evidence type="ECO:0000313" key="3">
    <source>
        <dbReference type="Proteomes" id="UP001280121"/>
    </source>
</evidence>
<feature type="region of interest" description="Disordered" evidence="1">
    <location>
        <begin position="155"/>
        <end position="175"/>
    </location>
</feature>